<feature type="signal peptide" evidence="1">
    <location>
        <begin position="1"/>
        <end position="18"/>
    </location>
</feature>
<evidence type="ECO:0000313" key="4">
    <source>
        <dbReference type="Proteomes" id="UP000249518"/>
    </source>
</evidence>
<organism evidence="3 4">
    <name type="scientific">Flavobacterium lacus</name>
    <dbReference type="NCBI Taxonomy" id="1353778"/>
    <lineage>
        <taxon>Bacteria</taxon>
        <taxon>Pseudomonadati</taxon>
        <taxon>Bacteroidota</taxon>
        <taxon>Flavobacteriia</taxon>
        <taxon>Flavobacteriales</taxon>
        <taxon>Flavobacteriaceae</taxon>
        <taxon>Flavobacterium</taxon>
    </lineage>
</organism>
<dbReference type="OrthoDB" id="581140at2"/>
<dbReference type="Proteomes" id="UP000249518">
    <property type="component" value="Unassembled WGS sequence"/>
</dbReference>
<keyword evidence="4" id="KW-1185">Reference proteome</keyword>
<comment type="caution">
    <text evidence="3">The sequence shown here is derived from an EMBL/GenBank/DDBJ whole genome shotgun (WGS) entry which is preliminary data.</text>
</comment>
<evidence type="ECO:0000313" key="3">
    <source>
        <dbReference type="EMBL" id="RAR47261.1"/>
    </source>
</evidence>
<dbReference type="AlphaFoldDB" id="A0A328WM02"/>
<gene>
    <name evidence="3" type="ORF">B0I10_11054</name>
</gene>
<dbReference type="InterPro" id="IPR041248">
    <property type="entry name" value="YDG"/>
</dbReference>
<evidence type="ECO:0000259" key="2">
    <source>
        <dbReference type="Pfam" id="PF18657"/>
    </source>
</evidence>
<proteinExistence type="predicted"/>
<name>A0A328WM02_9FLAO</name>
<evidence type="ECO:0000256" key="1">
    <source>
        <dbReference type="SAM" id="SignalP"/>
    </source>
</evidence>
<keyword evidence="1" id="KW-0732">Signal</keyword>
<dbReference type="Pfam" id="PF18657">
    <property type="entry name" value="YDG"/>
    <property type="match status" value="1"/>
</dbReference>
<sequence length="347" mass="38009">MKKIILFGLFCVSFASTSQSVGINVDGSAPNASAILDVSSTTKGFLPPRMTQFQRDLIANPAVGLMIYNTTTHLPNYFNGTAWALFSNEPIIQSLSITDPTITTSKIIDGTTNAQVTAGTLIGLIPGDNVTVSAVATYDTPFVGTGKTITVTYTLGGSDALNYLVLPNFVTTEGEIITDGNYTILDQYTNGVPTGTAYQQLTYYNQYIDAESADASPFVLTKQTPHEGGILFYDTTELISAYDENTFRLTSTSGSFDFTSFILENLETYWTAEPLTDTDLPYITLITNNGLTVTYSSELMFYDPEWGADFYFSNPGVKALNWNDVEWVDIKTRHTKAKTRDFVLSVN</sequence>
<feature type="domain" description="YDG" evidence="2">
    <location>
        <begin position="95"/>
        <end position="165"/>
    </location>
</feature>
<dbReference type="EMBL" id="QLSV01000010">
    <property type="protein sequence ID" value="RAR47261.1"/>
    <property type="molecule type" value="Genomic_DNA"/>
</dbReference>
<feature type="chain" id="PRO_5016364900" description="YDG domain-containing protein" evidence="1">
    <location>
        <begin position="19"/>
        <end position="347"/>
    </location>
</feature>
<accession>A0A328WM02</accession>
<dbReference type="RefSeq" id="WP_146740344.1">
    <property type="nucleotide sequence ID" value="NZ_QLSV01000010.1"/>
</dbReference>
<protein>
    <recommendedName>
        <fullName evidence="2">YDG domain-containing protein</fullName>
    </recommendedName>
</protein>
<reference evidence="3 4" key="1">
    <citation type="submission" date="2018-06" db="EMBL/GenBank/DDBJ databases">
        <title>Genomic Encyclopedia of Type Strains, Phase III (KMG-III): the genomes of soil and plant-associated and newly described type strains.</title>
        <authorList>
            <person name="Whitman W."/>
        </authorList>
    </citation>
    <scope>NUCLEOTIDE SEQUENCE [LARGE SCALE GENOMIC DNA]</scope>
    <source>
        <strain evidence="3 4">CGMCC 1.12504</strain>
    </source>
</reference>